<name>A0A0P1IMG6_9RHOB</name>
<feature type="domain" description="4Fe-4S ferredoxin-type" evidence="1">
    <location>
        <begin position="131"/>
        <end position="160"/>
    </location>
</feature>
<organism evidence="2 3">
    <name type="scientific">Cognatishimia activa</name>
    <dbReference type="NCBI Taxonomy" id="1715691"/>
    <lineage>
        <taxon>Bacteria</taxon>
        <taxon>Pseudomonadati</taxon>
        <taxon>Pseudomonadota</taxon>
        <taxon>Alphaproteobacteria</taxon>
        <taxon>Rhodobacterales</taxon>
        <taxon>Paracoccaceae</taxon>
        <taxon>Cognatishimia</taxon>
    </lineage>
</organism>
<reference evidence="3" key="1">
    <citation type="submission" date="2015-09" db="EMBL/GenBank/DDBJ databases">
        <authorList>
            <person name="Rodrigo-Torres Lidia"/>
            <person name="Arahal R.David."/>
        </authorList>
    </citation>
    <scope>NUCLEOTIDE SEQUENCE [LARGE SCALE GENOMIC DNA]</scope>
    <source>
        <strain evidence="3">CECT 5114</strain>
    </source>
</reference>
<accession>A0A0P1IMG6</accession>
<evidence type="ECO:0000313" key="3">
    <source>
        <dbReference type="Proteomes" id="UP000051184"/>
    </source>
</evidence>
<evidence type="ECO:0000313" key="2">
    <source>
        <dbReference type="EMBL" id="CUK24834.1"/>
    </source>
</evidence>
<dbReference type="InterPro" id="IPR017896">
    <property type="entry name" value="4Fe4S_Fe-S-bd"/>
</dbReference>
<evidence type="ECO:0000259" key="1">
    <source>
        <dbReference type="PROSITE" id="PS51379"/>
    </source>
</evidence>
<dbReference type="OrthoDB" id="8279740at2"/>
<proteinExistence type="predicted"/>
<keyword evidence="3" id="KW-1185">Reference proteome</keyword>
<sequence length="210" mass="23319">MITARLKSEGLTVVGGFRPEDDTWLEGCQTALLIGPDEPHFWPHFKQQPEYLDGAPDPMDRFSKRALHQIAQEHEAKVYFPSDGPPYPPFIQWAFQAGCHSSPVNLLVHGTSGLFASFRGILALKERVAFEPPQPNPCRSCATQPCQTACPINALTPKGYDVEACRTYLGTEAGKPCLSGCKVRLACPVSQNFGRLVEQSEFHMREFLNN</sequence>
<dbReference type="AlphaFoldDB" id="A0A0P1IMG6"/>
<dbReference type="STRING" id="1715691.TA5113_00170"/>
<dbReference type="RefSeq" id="WP_058313852.1">
    <property type="nucleotide sequence ID" value="NZ_CYUE01000003.1"/>
</dbReference>
<protein>
    <recommendedName>
        <fullName evidence="1">4Fe-4S ferredoxin-type domain-containing protein</fullName>
    </recommendedName>
</protein>
<dbReference type="Proteomes" id="UP000051184">
    <property type="component" value="Unassembled WGS sequence"/>
</dbReference>
<gene>
    <name evidence="2" type="ORF">TA5114_00621</name>
</gene>
<dbReference type="PROSITE" id="PS51379">
    <property type="entry name" value="4FE4S_FER_2"/>
    <property type="match status" value="1"/>
</dbReference>
<dbReference type="EMBL" id="CYUE01000003">
    <property type="protein sequence ID" value="CUK24834.1"/>
    <property type="molecule type" value="Genomic_DNA"/>
</dbReference>